<evidence type="ECO:0000313" key="3">
    <source>
        <dbReference type="Proteomes" id="UP000076584"/>
    </source>
</evidence>
<dbReference type="EMBL" id="LFIW01001108">
    <property type="protein sequence ID" value="KZL83451.1"/>
    <property type="molecule type" value="Genomic_DNA"/>
</dbReference>
<dbReference type="AlphaFoldDB" id="A0A167D5W8"/>
<sequence>EIKEADSSSDEEDATAENNLNLRPKKSLSATIDLKRHSYPYSRTQTRNDRPNETSLGLKEEVKDKLVKIITPLEEFLDYVELVIRINTRLRKARTDAYKLTQLRNTSLRDLRRHSLTIEETTNREARVPPTKQYTKNDKYYNYDKIGYYAYEYKSPKKEGFRLVPKKAKNLSITQKTPHA</sequence>
<protein>
    <submittedName>
        <fullName evidence="2">Uncharacterized protein</fullName>
    </submittedName>
</protein>
<evidence type="ECO:0000256" key="1">
    <source>
        <dbReference type="SAM" id="MobiDB-lite"/>
    </source>
</evidence>
<gene>
    <name evidence="2" type="ORF">CI238_13328</name>
</gene>
<proteinExistence type="predicted"/>
<dbReference type="Proteomes" id="UP000076584">
    <property type="component" value="Unassembled WGS sequence"/>
</dbReference>
<feature type="non-terminal residue" evidence="2">
    <location>
        <position position="1"/>
    </location>
</feature>
<accession>A0A167D5W8</accession>
<name>A0A167D5W8_COLIC</name>
<feature type="region of interest" description="Disordered" evidence="1">
    <location>
        <begin position="1"/>
        <end position="54"/>
    </location>
</feature>
<comment type="caution">
    <text evidence="2">The sequence shown here is derived from an EMBL/GenBank/DDBJ whole genome shotgun (WGS) entry which is preliminary data.</text>
</comment>
<reference evidence="2 3" key="1">
    <citation type="submission" date="2015-06" db="EMBL/GenBank/DDBJ databases">
        <title>Survival trade-offs in plant roots during colonization by closely related pathogenic and mutualistic fungi.</title>
        <authorList>
            <person name="Hacquard S."/>
            <person name="Kracher B."/>
            <person name="Hiruma K."/>
            <person name="Weinman A."/>
            <person name="Muench P."/>
            <person name="Garrido Oter R."/>
            <person name="Ver Loren van Themaat E."/>
            <person name="Dallerey J.-F."/>
            <person name="Damm U."/>
            <person name="Henrissat B."/>
            <person name="Lespinet O."/>
            <person name="Thon M."/>
            <person name="Kemen E."/>
            <person name="McHardy A.C."/>
            <person name="Schulze-Lefert P."/>
            <person name="O'Connell R.J."/>
        </authorList>
    </citation>
    <scope>NUCLEOTIDE SEQUENCE [LARGE SCALE GENOMIC DNA]</scope>
    <source>
        <strain evidence="2 3">MAFF 238704</strain>
    </source>
</reference>
<evidence type="ECO:0000313" key="2">
    <source>
        <dbReference type="EMBL" id="KZL83451.1"/>
    </source>
</evidence>
<keyword evidence="3" id="KW-1185">Reference proteome</keyword>
<organism evidence="2 3">
    <name type="scientific">Colletotrichum incanum</name>
    <name type="common">Soybean anthracnose fungus</name>
    <dbReference type="NCBI Taxonomy" id="1573173"/>
    <lineage>
        <taxon>Eukaryota</taxon>
        <taxon>Fungi</taxon>
        <taxon>Dikarya</taxon>
        <taxon>Ascomycota</taxon>
        <taxon>Pezizomycotina</taxon>
        <taxon>Sordariomycetes</taxon>
        <taxon>Hypocreomycetidae</taxon>
        <taxon>Glomerellales</taxon>
        <taxon>Glomerellaceae</taxon>
        <taxon>Colletotrichum</taxon>
        <taxon>Colletotrichum spaethianum species complex</taxon>
    </lineage>
</organism>